<sequence length="109" mass="11280">MTKAEFWQRGEALDYENSTTSVIPENTVIAISTRIGIAGTSIAPGDKGSLIVEGVFEIPKKAEDEAAMGALVYFDGEQITTTAAGNTPAGYAASAAKAGETEILVKLLG</sequence>
<accession>A0ABR7I7U0</accession>
<dbReference type="EMBL" id="JACOQH010000002">
    <property type="protein sequence ID" value="MBC5753002.1"/>
    <property type="molecule type" value="Genomic_DNA"/>
</dbReference>
<proteinExistence type="predicted"/>
<gene>
    <name evidence="1" type="ORF">H8Z76_03005</name>
</gene>
<reference evidence="1 2" key="1">
    <citation type="submission" date="2020-08" db="EMBL/GenBank/DDBJ databases">
        <title>Genome public.</title>
        <authorList>
            <person name="Liu C."/>
            <person name="Sun Q."/>
        </authorList>
    </citation>
    <scope>NUCLEOTIDE SEQUENCE [LARGE SCALE GENOMIC DNA]</scope>
    <source>
        <strain evidence="1 2">BX0805</strain>
    </source>
</reference>
<keyword evidence="2" id="KW-1185">Reference proteome</keyword>
<dbReference type="PIRSF" id="PIRSF030771">
    <property type="entry name" value="UCP030771"/>
    <property type="match status" value="1"/>
</dbReference>
<dbReference type="Proteomes" id="UP000621540">
    <property type="component" value="Unassembled WGS sequence"/>
</dbReference>
<organism evidence="1 2">
    <name type="scientific">Roseburia yibonii</name>
    <dbReference type="NCBI Taxonomy" id="2763063"/>
    <lineage>
        <taxon>Bacteria</taxon>
        <taxon>Bacillati</taxon>
        <taxon>Bacillota</taxon>
        <taxon>Clostridia</taxon>
        <taxon>Lachnospirales</taxon>
        <taxon>Lachnospiraceae</taxon>
        <taxon>Roseburia</taxon>
    </lineage>
</organism>
<dbReference type="InterPro" id="IPR011231">
    <property type="entry name" value="Phage_VT1-Sakai_H0018"/>
</dbReference>
<evidence type="ECO:0000313" key="2">
    <source>
        <dbReference type="Proteomes" id="UP000621540"/>
    </source>
</evidence>
<protein>
    <submittedName>
        <fullName evidence="1">DUF2190 family protein</fullName>
    </submittedName>
</protein>
<dbReference type="Pfam" id="PF09956">
    <property type="entry name" value="Phage_cement_2"/>
    <property type="match status" value="1"/>
</dbReference>
<comment type="caution">
    <text evidence="1">The sequence shown here is derived from an EMBL/GenBank/DDBJ whole genome shotgun (WGS) entry which is preliminary data.</text>
</comment>
<dbReference type="RefSeq" id="WP_186981635.1">
    <property type="nucleotide sequence ID" value="NZ_JACOQH010000002.1"/>
</dbReference>
<name>A0ABR7I7U0_9FIRM</name>
<evidence type="ECO:0000313" key="1">
    <source>
        <dbReference type="EMBL" id="MBC5753002.1"/>
    </source>
</evidence>